<dbReference type="InterPro" id="IPR012162">
    <property type="entry name" value="PNPase"/>
</dbReference>
<dbReference type="AlphaFoldDB" id="A0A3N5A854"/>
<dbReference type="InterPro" id="IPR036612">
    <property type="entry name" value="KH_dom_type_1_sf"/>
</dbReference>
<dbReference type="GO" id="GO:0006396">
    <property type="term" value="P:RNA processing"/>
    <property type="evidence" value="ECO:0007669"/>
    <property type="project" value="InterPro"/>
</dbReference>
<dbReference type="PANTHER" id="PTHR11252:SF0">
    <property type="entry name" value="POLYRIBONUCLEOTIDE NUCLEOTIDYLTRANSFERASE 1, MITOCHONDRIAL"/>
    <property type="match status" value="1"/>
</dbReference>
<keyword evidence="2 8" id="KW-0963">Cytoplasm</keyword>
<dbReference type="InterPro" id="IPR020568">
    <property type="entry name" value="Ribosomal_Su5_D2-typ_SF"/>
</dbReference>
<keyword evidence="7 8" id="KW-0694">RNA-binding</keyword>
<evidence type="ECO:0000256" key="7">
    <source>
        <dbReference type="ARBA" id="ARBA00022884"/>
    </source>
</evidence>
<dbReference type="Gene3D" id="3.30.230.70">
    <property type="entry name" value="GHMP Kinase, N-terminal domain"/>
    <property type="match status" value="2"/>
</dbReference>
<evidence type="ECO:0000256" key="3">
    <source>
        <dbReference type="ARBA" id="ARBA00022679"/>
    </source>
</evidence>
<dbReference type="InterPro" id="IPR036456">
    <property type="entry name" value="PNPase_PH_RNA-bd_sf"/>
</dbReference>
<dbReference type="Pfam" id="PF03726">
    <property type="entry name" value="PNPase"/>
    <property type="match status" value="1"/>
</dbReference>
<dbReference type="InterPro" id="IPR003029">
    <property type="entry name" value="S1_domain"/>
</dbReference>
<dbReference type="InterPro" id="IPR036345">
    <property type="entry name" value="ExoRNase_PH_dom2_sf"/>
</dbReference>
<dbReference type="FunFam" id="3.30.230.70:FF:000001">
    <property type="entry name" value="Polyribonucleotide nucleotidyltransferase"/>
    <property type="match status" value="1"/>
</dbReference>
<comment type="catalytic activity">
    <reaction evidence="8">
        <text>RNA(n+1) + phosphate = RNA(n) + a ribonucleoside 5'-diphosphate</text>
        <dbReference type="Rhea" id="RHEA:22096"/>
        <dbReference type="Rhea" id="RHEA-COMP:14527"/>
        <dbReference type="Rhea" id="RHEA-COMP:17342"/>
        <dbReference type="ChEBI" id="CHEBI:43474"/>
        <dbReference type="ChEBI" id="CHEBI:57930"/>
        <dbReference type="ChEBI" id="CHEBI:140395"/>
        <dbReference type="EC" id="2.7.7.8"/>
    </reaction>
</comment>
<dbReference type="FunFam" id="3.30.230.70:FF:000002">
    <property type="entry name" value="Polyribonucleotide nucleotidyltransferase"/>
    <property type="match status" value="1"/>
</dbReference>
<dbReference type="InterPro" id="IPR004087">
    <property type="entry name" value="KH_dom"/>
</dbReference>
<dbReference type="SUPFAM" id="SSF55666">
    <property type="entry name" value="Ribonuclease PH domain 2-like"/>
    <property type="match status" value="2"/>
</dbReference>
<dbReference type="NCBIfam" id="NF008805">
    <property type="entry name" value="PRK11824.1"/>
    <property type="match status" value="1"/>
</dbReference>
<reference evidence="11 12" key="1">
    <citation type="submission" date="2018-11" db="EMBL/GenBank/DDBJ databases">
        <title>Sequencing the genomes of 1000 actinobacteria strains.</title>
        <authorList>
            <person name="Klenk H.-P."/>
        </authorList>
    </citation>
    <scope>NUCLEOTIDE SEQUENCE [LARGE SCALE GENOMIC DNA]</scope>
    <source>
        <strain evidence="11 12">DSM 14418</strain>
    </source>
</reference>
<accession>A0A3N5A854</accession>
<dbReference type="CDD" id="cd02393">
    <property type="entry name" value="KH-I_PNPase"/>
    <property type="match status" value="1"/>
</dbReference>
<evidence type="ECO:0000256" key="8">
    <source>
        <dbReference type="HAMAP-Rule" id="MF_01595"/>
    </source>
</evidence>
<feature type="compositionally biased region" description="Acidic residues" evidence="9">
    <location>
        <begin position="728"/>
        <end position="747"/>
    </location>
</feature>
<comment type="subcellular location">
    <subcellularLocation>
        <location evidence="8">Cytoplasm</location>
    </subcellularLocation>
</comment>
<dbReference type="GO" id="GO:0005829">
    <property type="term" value="C:cytosol"/>
    <property type="evidence" value="ECO:0007669"/>
    <property type="project" value="TreeGrafter"/>
</dbReference>
<dbReference type="Proteomes" id="UP000280726">
    <property type="component" value="Unassembled WGS sequence"/>
</dbReference>
<feature type="compositionally biased region" description="Basic and acidic residues" evidence="9">
    <location>
        <begin position="749"/>
        <end position="760"/>
    </location>
</feature>
<dbReference type="InterPro" id="IPR014069">
    <property type="entry name" value="GPSI/PNP"/>
</dbReference>
<dbReference type="CDD" id="cd04472">
    <property type="entry name" value="S1_PNPase"/>
    <property type="match status" value="1"/>
</dbReference>
<dbReference type="InterPro" id="IPR001247">
    <property type="entry name" value="ExoRNase_PH_dom1"/>
</dbReference>
<evidence type="ECO:0000313" key="12">
    <source>
        <dbReference type="Proteomes" id="UP000280726"/>
    </source>
</evidence>
<evidence type="ECO:0000313" key="11">
    <source>
        <dbReference type="EMBL" id="RPF27861.1"/>
    </source>
</evidence>
<dbReference type="GO" id="GO:0004654">
    <property type="term" value="F:polyribonucleotide nucleotidyltransferase activity"/>
    <property type="evidence" value="ECO:0007669"/>
    <property type="project" value="UniProtKB-UniRule"/>
</dbReference>
<dbReference type="PROSITE" id="PS50126">
    <property type="entry name" value="S1"/>
    <property type="match status" value="1"/>
</dbReference>
<dbReference type="FunFam" id="2.40.50.140:FF:000069">
    <property type="entry name" value="Polyribonucleotide nucleotidyltransferase"/>
    <property type="match status" value="1"/>
</dbReference>
<sequence>MEGPEITSAEAVIDNGKFGTRTVRFETGRLARQAAGSAVAYLDDETMVLSATTVGKHPKDHFDFFPLTVDVEERQYAAGKIPGSFFRREGRPSTEAILACRLIDRPLRPTFVKGLRNEVQVVETVLAIHPDDTYDVLAINAASLSTQISGLPFSGPIGGTRIAYIDDQWVAFPRYSELEKAVFSMVVAGRIAGDDVAIMMVEAEATDNAWTLIKDHGATAPTEEIVAAGLEAAKPFIKALCDAQSEVAAVSAKPTAEFPLFLDYQDDVVEAVEAHVSADLAQAITIPGKQDRESRQEEIRAGMLEALGERFEGRDKELSAAFRAITKKAVRQRVLKDGVRMDGRGLKDIRTLSAEVEVLPRVHGSAIFERGETQILGVTTLNMLRMEQQLDTLSPVTRKRYMHNYNFPPYSTGETGRVGSPKRREIGHGALAERALMPVLPPREEFPYAIRQVSEALGSNGSTSMGSVCASTLSMLNAGVPLRAAVAGIAMGLMSDTVDGETRYAALTDILGAEDAFGDMDFKVAGTREFITAIQLDTKLDGIPASVLASALTQARDARLYILDVMNEAIDTPDEMAATAPRVITVKVPVDKIGEVIGPKGKMINQIQEDTGADISIEDDGTVYIGATDGPSAEAARQAVNAIANPQMPEIGERFVGTVVKTTSFGAFVSLSPGKDGLLHISQIRRLVGGKRVENVEDVLSVGQKVQVELAEIDPRGKLSLHAVVEGEENTPADDEDQNEETAEATTEEAPRTERREGGRSRRRTRTRHDEGGADSGDDA</sequence>
<dbReference type="Pfam" id="PF00013">
    <property type="entry name" value="KH_1"/>
    <property type="match status" value="1"/>
</dbReference>
<feature type="domain" description="S1 motif" evidence="10">
    <location>
        <begin position="652"/>
        <end position="724"/>
    </location>
</feature>
<comment type="function">
    <text evidence="8">Involved in mRNA degradation. Catalyzes the phosphorolysis of single-stranded polyribonucleotides processively in the 3'- to 5'-direction.</text>
</comment>
<comment type="similarity">
    <text evidence="1 8">Belongs to the polyribonucleotide nucleotidyltransferase family.</text>
</comment>
<dbReference type="HAMAP" id="MF_01595">
    <property type="entry name" value="PNPase"/>
    <property type="match status" value="1"/>
</dbReference>
<proteinExistence type="inferred from homology"/>
<keyword evidence="6 8" id="KW-0460">Magnesium</keyword>
<dbReference type="SUPFAM" id="SSF46915">
    <property type="entry name" value="Polynucleotide phosphorylase/guanosine pentaphosphate synthase (PNPase/GPSI), domain 3"/>
    <property type="match status" value="1"/>
</dbReference>
<evidence type="ECO:0000256" key="1">
    <source>
        <dbReference type="ARBA" id="ARBA00007404"/>
    </source>
</evidence>
<dbReference type="PANTHER" id="PTHR11252">
    <property type="entry name" value="POLYRIBONUCLEOTIDE NUCLEOTIDYLTRANSFERASE"/>
    <property type="match status" value="1"/>
</dbReference>
<evidence type="ECO:0000256" key="5">
    <source>
        <dbReference type="ARBA" id="ARBA00022723"/>
    </source>
</evidence>
<dbReference type="InterPro" id="IPR027408">
    <property type="entry name" value="PNPase/RNase_PH_dom_sf"/>
</dbReference>
<dbReference type="Gene3D" id="3.30.1370.10">
    <property type="entry name" value="K Homology domain, type 1"/>
    <property type="match status" value="1"/>
</dbReference>
<feature type="binding site" evidence="8">
    <location>
        <position position="521"/>
    </location>
    <ligand>
        <name>Mg(2+)</name>
        <dbReference type="ChEBI" id="CHEBI:18420"/>
    </ligand>
</feature>
<dbReference type="PIRSF" id="PIRSF005499">
    <property type="entry name" value="PNPase"/>
    <property type="match status" value="1"/>
</dbReference>
<keyword evidence="5 8" id="KW-0479">Metal-binding</keyword>
<dbReference type="RefSeq" id="WP_123917707.1">
    <property type="nucleotide sequence ID" value="NZ_RKRA01000001.1"/>
</dbReference>
<feature type="region of interest" description="Disordered" evidence="9">
    <location>
        <begin position="728"/>
        <end position="780"/>
    </location>
</feature>
<dbReference type="SMART" id="SM00316">
    <property type="entry name" value="S1"/>
    <property type="match status" value="1"/>
</dbReference>
<keyword evidence="12" id="KW-1185">Reference proteome</keyword>
<dbReference type="InterPro" id="IPR012340">
    <property type="entry name" value="NA-bd_OB-fold"/>
</dbReference>
<dbReference type="GO" id="GO:0003723">
    <property type="term" value="F:RNA binding"/>
    <property type="evidence" value="ECO:0007669"/>
    <property type="project" value="UniProtKB-UniRule"/>
</dbReference>
<dbReference type="Pfam" id="PF00575">
    <property type="entry name" value="S1"/>
    <property type="match status" value="1"/>
</dbReference>
<dbReference type="GO" id="GO:0000287">
    <property type="term" value="F:magnesium ion binding"/>
    <property type="evidence" value="ECO:0007669"/>
    <property type="project" value="UniProtKB-UniRule"/>
</dbReference>
<dbReference type="EC" id="2.7.7.8" evidence="8"/>
<dbReference type="FunFam" id="3.30.1370.10:FF:000001">
    <property type="entry name" value="Polyribonucleotide nucleotidyltransferase"/>
    <property type="match status" value="1"/>
</dbReference>
<organism evidence="11 12">
    <name type="scientific">Georgenia muralis</name>
    <dbReference type="NCBI Taxonomy" id="154117"/>
    <lineage>
        <taxon>Bacteria</taxon>
        <taxon>Bacillati</taxon>
        <taxon>Actinomycetota</taxon>
        <taxon>Actinomycetes</taxon>
        <taxon>Micrococcales</taxon>
        <taxon>Bogoriellaceae</taxon>
        <taxon>Georgenia</taxon>
    </lineage>
</organism>
<dbReference type="InterPro" id="IPR004088">
    <property type="entry name" value="KH_dom_type_1"/>
</dbReference>
<gene>
    <name evidence="8" type="primary">pnp</name>
    <name evidence="11" type="ORF">EDD32_2364</name>
</gene>
<dbReference type="EMBL" id="RKRA01000001">
    <property type="protein sequence ID" value="RPF27861.1"/>
    <property type="molecule type" value="Genomic_DNA"/>
</dbReference>
<comment type="cofactor">
    <cofactor evidence="8">
        <name>Mg(2+)</name>
        <dbReference type="ChEBI" id="CHEBI:18420"/>
    </cofactor>
</comment>
<dbReference type="PROSITE" id="PS50084">
    <property type="entry name" value="KH_TYPE_1"/>
    <property type="match status" value="1"/>
</dbReference>
<dbReference type="SUPFAM" id="SSF54211">
    <property type="entry name" value="Ribosomal protein S5 domain 2-like"/>
    <property type="match status" value="2"/>
</dbReference>
<keyword evidence="4 8" id="KW-0548">Nucleotidyltransferase</keyword>
<keyword evidence="3 8" id="KW-0808">Transferase</keyword>
<evidence type="ECO:0000256" key="4">
    <source>
        <dbReference type="ARBA" id="ARBA00022695"/>
    </source>
</evidence>
<evidence type="ECO:0000256" key="6">
    <source>
        <dbReference type="ARBA" id="ARBA00022842"/>
    </source>
</evidence>
<dbReference type="SUPFAM" id="SSF54791">
    <property type="entry name" value="Eukaryotic type KH-domain (KH-domain type I)"/>
    <property type="match status" value="1"/>
</dbReference>
<evidence type="ECO:0000256" key="9">
    <source>
        <dbReference type="SAM" id="MobiDB-lite"/>
    </source>
</evidence>
<evidence type="ECO:0000256" key="2">
    <source>
        <dbReference type="ARBA" id="ARBA00022490"/>
    </source>
</evidence>
<dbReference type="CDD" id="cd11364">
    <property type="entry name" value="RNase_PH_PNPase_2"/>
    <property type="match status" value="1"/>
</dbReference>
<evidence type="ECO:0000259" key="10">
    <source>
        <dbReference type="PROSITE" id="PS50126"/>
    </source>
</evidence>
<dbReference type="SMART" id="SM00322">
    <property type="entry name" value="KH"/>
    <property type="match status" value="1"/>
</dbReference>
<dbReference type="InterPro" id="IPR015848">
    <property type="entry name" value="PNPase_PH_RNA-bd_bac/org-type"/>
</dbReference>
<name>A0A3N5A854_9MICO</name>
<comment type="caution">
    <text evidence="11">The sequence shown here is derived from an EMBL/GenBank/DDBJ whole genome shotgun (WGS) entry which is preliminary data.</text>
</comment>
<dbReference type="GO" id="GO:0006402">
    <property type="term" value="P:mRNA catabolic process"/>
    <property type="evidence" value="ECO:0007669"/>
    <property type="project" value="UniProtKB-UniRule"/>
</dbReference>
<dbReference type="Pfam" id="PF01138">
    <property type="entry name" value="RNase_PH"/>
    <property type="match status" value="2"/>
</dbReference>
<dbReference type="NCBIfam" id="TIGR02696">
    <property type="entry name" value="pppGpp_PNP"/>
    <property type="match status" value="1"/>
</dbReference>
<dbReference type="OrthoDB" id="9804305at2"/>
<dbReference type="GO" id="GO:0000175">
    <property type="term" value="F:3'-5'-RNA exonuclease activity"/>
    <property type="evidence" value="ECO:0007669"/>
    <property type="project" value="TreeGrafter"/>
</dbReference>
<dbReference type="Gene3D" id="2.40.50.140">
    <property type="entry name" value="Nucleic acid-binding proteins"/>
    <property type="match status" value="1"/>
</dbReference>
<protein>
    <recommendedName>
        <fullName evidence="8">Polyribonucleotide nucleotidyltransferase</fullName>
        <ecNumber evidence="8">2.7.7.8</ecNumber>
    </recommendedName>
    <alternativeName>
        <fullName evidence="8">Polynucleotide phosphorylase</fullName>
        <shortName evidence="8">PNPase</shortName>
    </alternativeName>
</protein>
<dbReference type="NCBIfam" id="TIGR03591">
    <property type="entry name" value="polynuc_phos"/>
    <property type="match status" value="1"/>
</dbReference>
<feature type="binding site" evidence="8">
    <location>
        <position position="515"/>
    </location>
    <ligand>
        <name>Mg(2+)</name>
        <dbReference type="ChEBI" id="CHEBI:18420"/>
    </ligand>
</feature>